<proteinExistence type="predicted"/>
<reference evidence="2 3" key="1">
    <citation type="submission" date="2014-08" db="EMBL/GenBank/DDBJ databases">
        <title>Whole genome shotgun sequence of Sphingomonas paucimobilis NBRC 13935.</title>
        <authorList>
            <person name="Hosoyama A."/>
            <person name="Hashimoto M."/>
            <person name="Hosoyama Y."/>
            <person name="Noguchi M."/>
            <person name="Uohara A."/>
            <person name="Ohji S."/>
            <person name="Katano-Makiyama Y."/>
            <person name="Ichikawa N."/>
            <person name="Kimura A."/>
            <person name="Yamazoe A."/>
            <person name="Fujita N."/>
        </authorList>
    </citation>
    <scope>NUCLEOTIDE SEQUENCE [LARGE SCALE GENOMIC DNA]</scope>
    <source>
        <strain evidence="2 3">NBRC 13935</strain>
    </source>
</reference>
<dbReference type="RefSeq" id="WP_007404300.1">
    <property type="nucleotide sequence ID" value="NZ_BBJS01000012.1"/>
</dbReference>
<comment type="caution">
    <text evidence="2">The sequence shown here is derived from an EMBL/GenBank/DDBJ whole genome shotgun (WGS) entry which is preliminary data.</text>
</comment>
<dbReference type="EMBL" id="BBJS01000012">
    <property type="protein sequence ID" value="GAN12722.1"/>
    <property type="molecule type" value="Genomic_DNA"/>
</dbReference>
<gene>
    <name evidence="2" type="ORF">SP6_12_01190</name>
</gene>
<keyword evidence="1" id="KW-0732">Signal</keyword>
<feature type="chain" id="PRO_5002210063" evidence="1">
    <location>
        <begin position="21"/>
        <end position="264"/>
    </location>
</feature>
<dbReference type="GeneID" id="78525935"/>
<feature type="signal peptide" evidence="1">
    <location>
        <begin position="1"/>
        <end position="20"/>
    </location>
</feature>
<sequence length="264" mass="28850">MRWALPIMLGTMLLATSAPAQQAEPRLDLSGPFNLPAGWQLVTTQGADVEDPGGNTAPGPLHLCITRDGGKSCRPALDAMLVAPGEKSVFDTPHYLEAAKIIHLTPDRPLLWVQVASLHGGNGDQIVGRMALTYDRAGQRFVPVYAKRTGRNNNQDVRFLDKGPLRGAIISAEPTTDAPFAFWITVNRMDSHGRYAPVLRYRSGTGYGDGNPLAVIDSEMPETLRRLKLWQPGSPLPLPEHPCPRPRLVAQVLWCTYPPATPPR</sequence>
<evidence type="ECO:0000256" key="1">
    <source>
        <dbReference type="SAM" id="SignalP"/>
    </source>
</evidence>
<evidence type="ECO:0000313" key="2">
    <source>
        <dbReference type="EMBL" id="GAN12722.1"/>
    </source>
</evidence>
<protein>
    <submittedName>
        <fullName evidence="2">DNA, contig: SP612</fullName>
    </submittedName>
</protein>
<dbReference type="AlphaFoldDB" id="A0A0C9N951"/>
<keyword evidence="3" id="KW-1185">Reference proteome</keyword>
<accession>A0A0C9N951</accession>
<evidence type="ECO:0000313" key="3">
    <source>
        <dbReference type="Proteomes" id="UP000032025"/>
    </source>
</evidence>
<organism evidence="2 3">
    <name type="scientific">Sphingomonas paucimobilis NBRC 13935</name>
    <dbReference type="NCBI Taxonomy" id="1219050"/>
    <lineage>
        <taxon>Bacteria</taxon>
        <taxon>Pseudomonadati</taxon>
        <taxon>Pseudomonadota</taxon>
        <taxon>Alphaproteobacteria</taxon>
        <taxon>Sphingomonadales</taxon>
        <taxon>Sphingomonadaceae</taxon>
        <taxon>Sphingomonas</taxon>
    </lineage>
</organism>
<name>A0A0C9N951_SPHPI</name>
<dbReference type="Proteomes" id="UP000032025">
    <property type="component" value="Unassembled WGS sequence"/>
</dbReference>